<proteinExistence type="predicted"/>
<reference evidence="3" key="2">
    <citation type="submission" date="2021-08" db="EMBL/GenBank/DDBJ databases">
        <authorList>
            <person name="Eriksson T."/>
        </authorList>
    </citation>
    <scope>NUCLEOTIDE SEQUENCE</scope>
    <source>
        <strain evidence="3">Stoneville</strain>
        <tissue evidence="3">Whole head</tissue>
    </source>
</reference>
<evidence type="ECO:0000313" key="4">
    <source>
        <dbReference type="Proteomes" id="UP000719412"/>
    </source>
</evidence>
<organism evidence="3 4">
    <name type="scientific">Tenebrio molitor</name>
    <name type="common">Yellow mealworm beetle</name>
    <dbReference type="NCBI Taxonomy" id="7067"/>
    <lineage>
        <taxon>Eukaryota</taxon>
        <taxon>Metazoa</taxon>
        <taxon>Ecdysozoa</taxon>
        <taxon>Arthropoda</taxon>
        <taxon>Hexapoda</taxon>
        <taxon>Insecta</taxon>
        <taxon>Pterygota</taxon>
        <taxon>Neoptera</taxon>
        <taxon>Endopterygota</taxon>
        <taxon>Coleoptera</taxon>
        <taxon>Polyphaga</taxon>
        <taxon>Cucujiformia</taxon>
        <taxon>Tenebrionidae</taxon>
        <taxon>Tenebrio</taxon>
    </lineage>
</organism>
<dbReference type="EMBL" id="JABDTM020027141">
    <property type="protein sequence ID" value="KAH0810964.1"/>
    <property type="molecule type" value="Genomic_DNA"/>
</dbReference>
<reference evidence="3" key="1">
    <citation type="journal article" date="2020" name="J Insects Food Feed">
        <title>The yellow mealworm (Tenebrio molitor) genome: a resource for the emerging insects as food and feed industry.</title>
        <authorList>
            <person name="Eriksson T."/>
            <person name="Andere A."/>
            <person name="Kelstrup H."/>
            <person name="Emery V."/>
            <person name="Picard C."/>
        </authorList>
    </citation>
    <scope>NUCLEOTIDE SEQUENCE</scope>
    <source>
        <strain evidence="3">Stoneville</strain>
        <tissue evidence="3">Whole head</tissue>
    </source>
</reference>
<sequence length="560" mass="63203">MAAEVETSWIPRASNGDLVNNRRSGNSACLFPAISYLQHGERSFLRRFLPTYMHAAWSNQRNYTPCRTTCYGERRHRAFLPGCAFFARRTIEKHRVGVASAVKITPPPEFAVAARIYTLLWYFEAEGLRDGRANVMGRWAWGLGPSRPENPHTRAMQIRTVLPRGGATSGPRSRSIRRSRGDSENDLKHHLLDLGRRDGRPRARRLEFENREKRPDGRPRRGKAEAATVDVLFLFAQQTRLAPYNERHVWISTITDACGYLPMQFGAAVGYVDNYIWSIRFCPILSHNQLFFFFCGHDTDYVVAPFIADNKLSTSPHVRGWWRHLHGACVGDIEAVLALLSQNIDINSKNNVNGWTALHWAAKRGNVEVADVLVNHGANTKVENSKGETPGNLCTNPELLALLGEEPAQPSNEEQAVKFTPNYLRNPPVNGQVDIGKLRGKPDFSAMPTTALPACLNDDLVLNVRIAGSSDPDFIEVEIPRWKLTYSSLLKICCEELELVESQVERIRKLPNTRLRKDSDVKRLNNFQSLELVLKTPLASDKPTNCYQSISTCKNQTILY</sequence>
<dbReference type="PROSITE" id="PS50297">
    <property type="entry name" value="ANK_REP_REGION"/>
    <property type="match status" value="1"/>
</dbReference>
<dbReference type="Proteomes" id="UP000719412">
    <property type="component" value="Unassembled WGS sequence"/>
</dbReference>
<evidence type="ECO:0000256" key="1">
    <source>
        <dbReference type="PROSITE-ProRule" id="PRU00023"/>
    </source>
</evidence>
<keyword evidence="1" id="KW-0040">ANK repeat</keyword>
<dbReference type="Pfam" id="PF12796">
    <property type="entry name" value="Ank_2"/>
    <property type="match status" value="1"/>
</dbReference>
<feature type="region of interest" description="Disordered" evidence="2">
    <location>
        <begin position="146"/>
        <end position="223"/>
    </location>
</feature>
<dbReference type="InterPro" id="IPR036770">
    <property type="entry name" value="Ankyrin_rpt-contain_sf"/>
</dbReference>
<dbReference type="PROSITE" id="PS50088">
    <property type="entry name" value="ANK_REPEAT"/>
    <property type="match status" value="1"/>
</dbReference>
<name>A0A8J6HA93_TENMO</name>
<dbReference type="AlphaFoldDB" id="A0A8J6HA93"/>
<dbReference type="InterPro" id="IPR039195">
    <property type="entry name" value="ANKRD40"/>
</dbReference>
<dbReference type="Gene3D" id="1.25.40.20">
    <property type="entry name" value="Ankyrin repeat-containing domain"/>
    <property type="match status" value="1"/>
</dbReference>
<dbReference type="InterPro" id="IPR002110">
    <property type="entry name" value="Ankyrin_rpt"/>
</dbReference>
<dbReference type="SUPFAM" id="SSF48403">
    <property type="entry name" value="Ankyrin repeat"/>
    <property type="match status" value="1"/>
</dbReference>
<evidence type="ECO:0000313" key="3">
    <source>
        <dbReference type="EMBL" id="KAH0810964.1"/>
    </source>
</evidence>
<gene>
    <name evidence="3" type="ORF">GEV33_011826</name>
</gene>
<evidence type="ECO:0008006" key="5">
    <source>
        <dbReference type="Google" id="ProtNLM"/>
    </source>
</evidence>
<evidence type="ECO:0000256" key="2">
    <source>
        <dbReference type="SAM" id="MobiDB-lite"/>
    </source>
</evidence>
<dbReference type="PANTHER" id="PTHR24192">
    <property type="entry name" value="ANKYRIN REPEAT DOMAIN 40"/>
    <property type="match status" value="1"/>
</dbReference>
<protein>
    <recommendedName>
        <fullName evidence="5">Ankyrin repeat domain-containing protein 40</fullName>
    </recommendedName>
</protein>
<feature type="compositionally biased region" description="Basic and acidic residues" evidence="2">
    <location>
        <begin position="179"/>
        <end position="223"/>
    </location>
</feature>
<feature type="repeat" description="ANK" evidence="1">
    <location>
        <begin position="353"/>
        <end position="385"/>
    </location>
</feature>
<accession>A0A8J6HA93</accession>
<keyword evidence="4" id="KW-1185">Reference proteome</keyword>
<dbReference type="SMART" id="SM00248">
    <property type="entry name" value="ANK"/>
    <property type="match status" value="2"/>
</dbReference>
<comment type="caution">
    <text evidence="3">The sequence shown here is derived from an EMBL/GenBank/DDBJ whole genome shotgun (WGS) entry which is preliminary data.</text>
</comment>
<dbReference type="PANTHER" id="PTHR24192:SF3">
    <property type="entry name" value="ANKYRIN REPEAT DOMAIN 40"/>
    <property type="match status" value="1"/>
</dbReference>